<accession>A0A3E3DKQ5</accession>
<dbReference type="InterPro" id="IPR005650">
    <property type="entry name" value="BlaI_family"/>
</dbReference>
<name>A0A3E3DKQ5_9FIRM</name>
<dbReference type="OrthoDB" id="9795583at2"/>
<dbReference type="GO" id="GO:0003677">
    <property type="term" value="F:DNA binding"/>
    <property type="evidence" value="ECO:0007669"/>
    <property type="project" value="UniProtKB-KW"/>
</dbReference>
<evidence type="ECO:0000313" key="6">
    <source>
        <dbReference type="EMBL" id="RGD69872.1"/>
    </source>
</evidence>
<feature type="transmembrane region" description="Helical" evidence="5">
    <location>
        <begin position="6"/>
        <end position="24"/>
    </location>
</feature>
<dbReference type="Pfam" id="PF03965">
    <property type="entry name" value="Penicillinase_R"/>
    <property type="match status" value="1"/>
</dbReference>
<evidence type="ECO:0000256" key="5">
    <source>
        <dbReference type="SAM" id="Phobius"/>
    </source>
</evidence>
<evidence type="ECO:0000256" key="4">
    <source>
        <dbReference type="ARBA" id="ARBA00023163"/>
    </source>
</evidence>
<keyword evidence="5" id="KW-0472">Membrane</keyword>
<dbReference type="GO" id="GO:0045892">
    <property type="term" value="P:negative regulation of DNA-templated transcription"/>
    <property type="evidence" value="ECO:0007669"/>
    <property type="project" value="InterPro"/>
</dbReference>
<dbReference type="Gene3D" id="1.10.4040.10">
    <property type="entry name" value="Penicillinase repressor domain"/>
    <property type="match status" value="1"/>
</dbReference>
<evidence type="ECO:0000256" key="2">
    <source>
        <dbReference type="ARBA" id="ARBA00023015"/>
    </source>
</evidence>
<keyword evidence="5" id="KW-1133">Transmembrane helix</keyword>
<reference evidence="6 7" key="1">
    <citation type="submission" date="2018-08" db="EMBL/GenBank/DDBJ databases">
        <title>A genome reference for cultivated species of the human gut microbiota.</title>
        <authorList>
            <person name="Zou Y."/>
            <person name="Xue W."/>
            <person name="Luo G."/>
        </authorList>
    </citation>
    <scope>NUCLEOTIDE SEQUENCE [LARGE SCALE GENOMIC DNA]</scope>
    <source>
        <strain evidence="6 7">AF19-13AC</strain>
    </source>
</reference>
<dbReference type="SUPFAM" id="SSF46785">
    <property type="entry name" value="Winged helix' DNA-binding domain"/>
    <property type="match status" value="1"/>
</dbReference>
<keyword evidence="4" id="KW-0804">Transcription</keyword>
<organism evidence="6 7">
    <name type="scientific">Hungatella hathewayi</name>
    <dbReference type="NCBI Taxonomy" id="154046"/>
    <lineage>
        <taxon>Bacteria</taxon>
        <taxon>Bacillati</taxon>
        <taxon>Bacillota</taxon>
        <taxon>Clostridia</taxon>
        <taxon>Lachnospirales</taxon>
        <taxon>Lachnospiraceae</taxon>
        <taxon>Hungatella</taxon>
    </lineage>
</organism>
<keyword evidence="2" id="KW-0805">Transcription regulation</keyword>
<keyword evidence="3" id="KW-0238">DNA-binding</keyword>
<dbReference type="InterPro" id="IPR036390">
    <property type="entry name" value="WH_DNA-bd_sf"/>
</dbReference>
<evidence type="ECO:0000256" key="1">
    <source>
        <dbReference type="ARBA" id="ARBA00011046"/>
    </source>
</evidence>
<keyword evidence="5" id="KW-0812">Transmembrane</keyword>
<evidence type="ECO:0000313" key="7">
    <source>
        <dbReference type="Proteomes" id="UP000261023"/>
    </source>
</evidence>
<dbReference type="Gene3D" id="1.10.10.10">
    <property type="entry name" value="Winged helix-like DNA-binding domain superfamily/Winged helix DNA-binding domain"/>
    <property type="match status" value="1"/>
</dbReference>
<evidence type="ECO:0000256" key="3">
    <source>
        <dbReference type="ARBA" id="ARBA00023125"/>
    </source>
</evidence>
<dbReference type="EMBL" id="QTJW01000009">
    <property type="protein sequence ID" value="RGD69872.1"/>
    <property type="molecule type" value="Genomic_DNA"/>
</dbReference>
<dbReference type="InterPro" id="IPR036388">
    <property type="entry name" value="WH-like_DNA-bd_sf"/>
</dbReference>
<sequence>MVPCAPIIFIIILITLQCSVLTLLHSRSNIRSRKAIVILFEGILKMKLELTETETEILNYLWDNGEWTSAAEFWIYFNENGRPSKRQTVNTFLTRMTDKGLLVKHDKKYMYALSRKEYEQELAKEVLSEMFDGSLKKFLSSLTGNQKITECEAEDLKKYIDDLA</sequence>
<comment type="caution">
    <text evidence="6">The sequence shown here is derived from an EMBL/GenBank/DDBJ whole genome shotgun (WGS) entry which is preliminary data.</text>
</comment>
<proteinExistence type="inferred from homology"/>
<gene>
    <name evidence="6" type="ORF">DWX31_14875</name>
</gene>
<comment type="similarity">
    <text evidence="1">Belongs to the BlaI transcriptional regulatory family.</text>
</comment>
<dbReference type="Proteomes" id="UP000261023">
    <property type="component" value="Unassembled WGS sequence"/>
</dbReference>
<dbReference type="AlphaFoldDB" id="A0A3E3DKQ5"/>
<protein>
    <submittedName>
        <fullName evidence="6">BlaI/MecI/CopY family transcriptional regulator</fullName>
    </submittedName>
</protein>